<dbReference type="CDD" id="cd00038">
    <property type="entry name" value="CAP_ED"/>
    <property type="match status" value="1"/>
</dbReference>
<evidence type="ECO:0000256" key="4">
    <source>
        <dbReference type="ARBA" id="ARBA00023163"/>
    </source>
</evidence>
<dbReference type="Pfam" id="PF13545">
    <property type="entry name" value="HTH_Crp_2"/>
    <property type="match status" value="1"/>
</dbReference>
<dbReference type="InterPro" id="IPR014710">
    <property type="entry name" value="RmlC-like_jellyroll"/>
</dbReference>
<dbReference type="Pfam" id="PF00027">
    <property type="entry name" value="cNMP_binding"/>
    <property type="match status" value="1"/>
</dbReference>
<dbReference type="PANTHER" id="PTHR24567:SF74">
    <property type="entry name" value="HTH-TYPE TRANSCRIPTIONAL REGULATOR ARCR"/>
    <property type="match status" value="1"/>
</dbReference>
<dbReference type="Gene3D" id="1.10.10.10">
    <property type="entry name" value="Winged helix-like DNA-binding domain superfamily/Winged helix DNA-binding domain"/>
    <property type="match status" value="1"/>
</dbReference>
<dbReference type="PROSITE" id="PS50042">
    <property type="entry name" value="CNMP_BINDING_3"/>
    <property type="match status" value="1"/>
</dbReference>
<reference evidence="7 8" key="1">
    <citation type="submission" date="2018-03" db="EMBL/GenBank/DDBJ databases">
        <title>Bacillus urumqiensis sp. nov., a moderately haloalkaliphilic bacterium isolated from a salt lake.</title>
        <authorList>
            <person name="Zhao B."/>
            <person name="Liao Z."/>
        </authorList>
    </citation>
    <scope>NUCLEOTIDE SEQUENCE [LARGE SCALE GENOMIC DNA]</scope>
    <source>
        <strain evidence="7 8">BZ-SZ-XJ18</strain>
    </source>
</reference>
<dbReference type="OrthoDB" id="9812325at2"/>
<gene>
    <name evidence="7" type="ORF">C6I21_04525</name>
</gene>
<evidence type="ECO:0000313" key="7">
    <source>
        <dbReference type="EMBL" id="PRO66614.1"/>
    </source>
</evidence>
<dbReference type="InterPro" id="IPR012318">
    <property type="entry name" value="HTH_CRP"/>
</dbReference>
<proteinExistence type="predicted"/>
<dbReference type="SUPFAM" id="SSF51206">
    <property type="entry name" value="cAMP-binding domain-like"/>
    <property type="match status" value="1"/>
</dbReference>
<dbReference type="CDD" id="cd00092">
    <property type="entry name" value="HTH_CRP"/>
    <property type="match status" value="1"/>
</dbReference>
<dbReference type="GO" id="GO:0003700">
    <property type="term" value="F:DNA-binding transcription factor activity"/>
    <property type="evidence" value="ECO:0007669"/>
    <property type="project" value="TreeGrafter"/>
</dbReference>
<dbReference type="GO" id="GO:0003677">
    <property type="term" value="F:DNA binding"/>
    <property type="evidence" value="ECO:0007669"/>
    <property type="project" value="UniProtKB-KW"/>
</dbReference>
<dbReference type="RefSeq" id="WP_105958250.1">
    <property type="nucleotide sequence ID" value="NZ_PVNS01000003.1"/>
</dbReference>
<evidence type="ECO:0000256" key="3">
    <source>
        <dbReference type="ARBA" id="ARBA00023159"/>
    </source>
</evidence>
<dbReference type="PANTHER" id="PTHR24567">
    <property type="entry name" value="CRP FAMILY TRANSCRIPTIONAL REGULATORY PROTEIN"/>
    <property type="match status" value="1"/>
</dbReference>
<keyword evidence="2" id="KW-0238">DNA-binding</keyword>
<dbReference type="InterPro" id="IPR018490">
    <property type="entry name" value="cNMP-bd_dom_sf"/>
</dbReference>
<dbReference type="PRINTS" id="PR00034">
    <property type="entry name" value="HTHCRP"/>
</dbReference>
<dbReference type="GO" id="GO:0005829">
    <property type="term" value="C:cytosol"/>
    <property type="evidence" value="ECO:0007669"/>
    <property type="project" value="TreeGrafter"/>
</dbReference>
<feature type="domain" description="Cyclic nucleotide-binding" evidence="5">
    <location>
        <begin position="39"/>
        <end position="131"/>
    </location>
</feature>
<dbReference type="SUPFAM" id="SSF46785">
    <property type="entry name" value="Winged helix' DNA-binding domain"/>
    <property type="match status" value="1"/>
</dbReference>
<evidence type="ECO:0000259" key="5">
    <source>
        <dbReference type="PROSITE" id="PS50042"/>
    </source>
</evidence>
<protein>
    <submittedName>
        <fullName evidence="7">Crp/Fnr family transcriptional regulator</fullName>
    </submittedName>
</protein>
<dbReference type="SMART" id="SM00100">
    <property type="entry name" value="cNMP"/>
    <property type="match status" value="1"/>
</dbReference>
<evidence type="ECO:0000256" key="1">
    <source>
        <dbReference type="ARBA" id="ARBA00023015"/>
    </source>
</evidence>
<evidence type="ECO:0000256" key="2">
    <source>
        <dbReference type="ARBA" id="ARBA00023125"/>
    </source>
</evidence>
<keyword evidence="8" id="KW-1185">Reference proteome</keyword>
<feature type="domain" description="HTH crp-type" evidence="6">
    <location>
        <begin position="145"/>
        <end position="218"/>
    </location>
</feature>
<evidence type="ECO:0000313" key="8">
    <source>
        <dbReference type="Proteomes" id="UP000243650"/>
    </source>
</evidence>
<keyword evidence="4" id="KW-0804">Transcription</keyword>
<name>A0A2P6MK00_ALKUR</name>
<keyword evidence="1" id="KW-0805">Transcription regulation</keyword>
<comment type="caution">
    <text evidence="7">The sequence shown here is derived from an EMBL/GenBank/DDBJ whole genome shotgun (WGS) entry which is preliminary data.</text>
</comment>
<dbReference type="PROSITE" id="PS51063">
    <property type="entry name" value="HTH_CRP_2"/>
    <property type="match status" value="1"/>
</dbReference>
<accession>A0A2P6MK00</accession>
<dbReference type="InterPro" id="IPR000595">
    <property type="entry name" value="cNMP-bd_dom"/>
</dbReference>
<dbReference type="Gene3D" id="2.60.120.10">
    <property type="entry name" value="Jelly Rolls"/>
    <property type="match status" value="1"/>
</dbReference>
<dbReference type="InterPro" id="IPR036390">
    <property type="entry name" value="WH_DNA-bd_sf"/>
</dbReference>
<organism evidence="7 8">
    <name type="scientific">Alkalicoccus urumqiensis</name>
    <name type="common">Bacillus urumqiensis</name>
    <dbReference type="NCBI Taxonomy" id="1548213"/>
    <lineage>
        <taxon>Bacteria</taxon>
        <taxon>Bacillati</taxon>
        <taxon>Bacillota</taxon>
        <taxon>Bacilli</taxon>
        <taxon>Bacillales</taxon>
        <taxon>Bacillaceae</taxon>
        <taxon>Alkalicoccus</taxon>
    </lineage>
</organism>
<dbReference type="SMART" id="SM00419">
    <property type="entry name" value="HTH_CRP"/>
    <property type="match status" value="1"/>
</dbReference>
<evidence type="ECO:0000259" key="6">
    <source>
        <dbReference type="PROSITE" id="PS51063"/>
    </source>
</evidence>
<dbReference type="InterPro" id="IPR050397">
    <property type="entry name" value="Env_Response_Regulators"/>
</dbReference>
<keyword evidence="3" id="KW-0010">Activator</keyword>
<dbReference type="AlphaFoldDB" id="A0A2P6MK00"/>
<sequence length="233" mass="26444">MDKMQLLSGINILEDLPVSQLKQVDAISTMKTFAPGESIAPASGGSRLYLLKSGQVRLFRAQENGREFTYDILTDGSIFGRTAQLELTDSGTTVEAMQESTVCIIEEDDFQQFLIDHPDVSMAVMQVLSERLQALIRLGEMIALRSVKYRLLYLLLHLSEKKGRRFQEWQSVDLEVTHQDLAQMIGSTRETTSATLKELMNEGYIKREKRFLRRTQHLYVHADKAGTYLHDAG</sequence>
<dbReference type="EMBL" id="PVNS01000003">
    <property type="protein sequence ID" value="PRO66614.1"/>
    <property type="molecule type" value="Genomic_DNA"/>
</dbReference>
<dbReference type="InterPro" id="IPR036388">
    <property type="entry name" value="WH-like_DNA-bd_sf"/>
</dbReference>
<dbReference type="Proteomes" id="UP000243650">
    <property type="component" value="Unassembled WGS sequence"/>
</dbReference>